<gene>
    <name evidence="1" type="ORF">KME32_19905</name>
</gene>
<name>A0A951Q132_9NOST</name>
<protein>
    <submittedName>
        <fullName evidence="1">Uncharacterized protein</fullName>
    </submittedName>
</protein>
<reference evidence="1" key="1">
    <citation type="submission" date="2021-05" db="EMBL/GenBank/DDBJ databases">
        <authorList>
            <person name="Pietrasiak N."/>
            <person name="Ward R."/>
            <person name="Stajich J.E."/>
            <person name="Kurbessoian T."/>
        </authorList>
    </citation>
    <scope>NUCLEOTIDE SEQUENCE</scope>
    <source>
        <strain evidence="1">JT2-VF2</strain>
    </source>
</reference>
<comment type="caution">
    <text evidence="1">The sequence shown here is derived from an EMBL/GenBank/DDBJ whole genome shotgun (WGS) entry which is preliminary data.</text>
</comment>
<dbReference type="AlphaFoldDB" id="A0A951Q132"/>
<evidence type="ECO:0000313" key="1">
    <source>
        <dbReference type="EMBL" id="MBW4563366.1"/>
    </source>
</evidence>
<sequence>MTEIFTAAKQYSAAFAVVQAVSTESRDYQLPDIARLTIDNGGQATDITNTLYKTTKTPENKTSCYLN</sequence>
<evidence type="ECO:0000313" key="2">
    <source>
        <dbReference type="Proteomes" id="UP000715781"/>
    </source>
</evidence>
<proteinExistence type="predicted"/>
<organism evidence="1 2">
    <name type="scientific">Mojavia pulchra JT2-VF2</name>
    <dbReference type="NCBI Taxonomy" id="287848"/>
    <lineage>
        <taxon>Bacteria</taxon>
        <taxon>Bacillati</taxon>
        <taxon>Cyanobacteriota</taxon>
        <taxon>Cyanophyceae</taxon>
        <taxon>Nostocales</taxon>
        <taxon>Nostocaceae</taxon>
    </lineage>
</organism>
<dbReference type="EMBL" id="JAHHHN010000012">
    <property type="protein sequence ID" value="MBW4563366.1"/>
    <property type="molecule type" value="Genomic_DNA"/>
</dbReference>
<dbReference type="Proteomes" id="UP000715781">
    <property type="component" value="Unassembled WGS sequence"/>
</dbReference>
<accession>A0A951Q132</accession>
<reference evidence="1" key="2">
    <citation type="journal article" date="2022" name="Microbiol. Resour. Announc.">
        <title>Metagenome Sequencing to Explore Phylogenomics of Terrestrial Cyanobacteria.</title>
        <authorList>
            <person name="Ward R.D."/>
            <person name="Stajich J.E."/>
            <person name="Johansen J.R."/>
            <person name="Huntemann M."/>
            <person name="Clum A."/>
            <person name="Foster B."/>
            <person name="Foster B."/>
            <person name="Roux S."/>
            <person name="Palaniappan K."/>
            <person name="Varghese N."/>
            <person name="Mukherjee S."/>
            <person name="Reddy T.B.K."/>
            <person name="Daum C."/>
            <person name="Copeland A."/>
            <person name="Chen I.A."/>
            <person name="Ivanova N.N."/>
            <person name="Kyrpides N.C."/>
            <person name="Shapiro N."/>
            <person name="Eloe-Fadrosh E.A."/>
            <person name="Pietrasiak N."/>
        </authorList>
    </citation>
    <scope>NUCLEOTIDE SEQUENCE</scope>
    <source>
        <strain evidence="1">JT2-VF2</strain>
    </source>
</reference>